<evidence type="ECO:0000313" key="1">
    <source>
        <dbReference type="EMBL" id="MEJ5903029.1"/>
    </source>
</evidence>
<evidence type="ECO:0000313" key="2">
    <source>
        <dbReference type="Proteomes" id="UP001362311"/>
    </source>
</evidence>
<organism evidence="1 2">
    <name type="scientific">Ochrobactrum teleogrylli</name>
    <dbReference type="NCBI Taxonomy" id="2479765"/>
    <lineage>
        <taxon>Bacteria</taxon>
        <taxon>Pseudomonadati</taxon>
        <taxon>Pseudomonadota</taxon>
        <taxon>Alphaproteobacteria</taxon>
        <taxon>Hyphomicrobiales</taxon>
        <taxon>Brucellaceae</taxon>
        <taxon>Brucella/Ochrobactrum group</taxon>
        <taxon>Ochrobactrum</taxon>
    </lineage>
</organism>
<comment type="caution">
    <text evidence="1">The sequence shown here is derived from an EMBL/GenBank/DDBJ whole genome shotgun (WGS) entry which is preliminary data.</text>
</comment>
<dbReference type="AlphaFoldDB" id="A0ABD5K1Y7"/>
<dbReference type="Proteomes" id="UP001362311">
    <property type="component" value="Unassembled WGS sequence"/>
</dbReference>
<protein>
    <submittedName>
        <fullName evidence="1">Uncharacterized protein</fullName>
    </submittedName>
</protein>
<dbReference type="EMBL" id="JBBHKQ010000003">
    <property type="protein sequence ID" value="MEJ5903029.1"/>
    <property type="molecule type" value="Genomic_DNA"/>
</dbReference>
<reference evidence="1 2" key="1">
    <citation type="submission" date="2024-03" db="EMBL/GenBank/DDBJ databases">
        <title>Reference genomes for the five species model microbial community.</title>
        <authorList>
            <person name="Padfield D."/>
        </authorList>
    </citation>
    <scope>NUCLEOTIDE SEQUENCE [LARGE SCALE GENOMIC DNA]</scope>
    <source>
        <strain evidence="1 2">AB1</strain>
    </source>
</reference>
<name>A0ABD5K1Y7_9HYPH</name>
<sequence>MTSSNTRQRLVHERKIVVTTLSQIHFHRQAYEKFHYPDWERAVYERHWEYMLRDCQLGLKSGVRFTLALP</sequence>
<dbReference type="RefSeq" id="WP_339442556.1">
    <property type="nucleotide sequence ID" value="NZ_JBBHKQ010000003.1"/>
</dbReference>
<gene>
    <name evidence="1" type="ORF">WIX40_23415</name>
</gene>
<proteinExistence type="predicted"/>
<accession>A0ABD5K1Y7</accession>